<evidence type="ECO:0000256" key="3">
    <source>
        <dbReference type="ARBA" id="ARBA00022833"/>
    </source>
</evidence>
<accession>A0A8T0RYB4</accession>
<dbReference type="Proteomes" id="UP000823388">
    <property type="component" value="Chromosome 5N"/>
</dbReference>
<feature type="compositionally biased region" description="Basic residues" evidence="5">
    <location>
        <begin position="334"/>
        <end position="344"/>
    </location>
</feature>
<feature type="region of interest" description="Disordered" evidence="5">
    <location>
        <begin position="324"/>
        <end position="344"/>
    </location>
</feature>
<dbReference type="EMBL" id="CM029046">
    <property type="protein sequence ID" value="KAG2590484.1"/>
    <property type="molecule type" value="Genomic_DNA"/>
</dbReference>
<dbReference type="GO" id="GO:0008270">
    <property type="term" value="F:zinc ion binding"/>
    <property type="evidence" value="ECO:0007669"/>
    <property type="project" value="UniProtKB-KW"/>
</dbReference>
<keyword evidence="8" id="KW-1185">Reference proteome</keyword>
<name>A0A8T0RYB4_PANVG</name>
<evidence type="ECO:0000256" key="1">
    <source>
        <dbReference type="ARBA" id="ARBA00022723"/>
    </source>
</evidence>
<dbReference type="PANTHER" id="PTHR47718">
    <property type="entry name" value="OS01G0519700 PROTEIN"/>
    <property type="match status" value="1"/>
</dbReference>
<evidence type="ECO:0000256" key="5">
    <source>
        <dbReference type="SAM" id="MobiDB-lite"/>
    </source>
</evidence>
<feature type="domain" description="SWIM-type" evidence="6">
    <location>
        <begin position="149"/>
        <end position="185"/>
    </location>
</feature>
<comment type="caution">
    <text evidence="7">The sequence shown here is derived from an EMBL/GenBank/DDBJ whole genome shotgun (WGS) entry which is preliminary data.</text>
</comment>
<dbReference type="Pfam" id="PF04434">
    <property type="entry name" value="SWIM"/>
    <property type="match status" value="1"/>
</dbReference>
<gene>
    <name evidence="7" type="ORF">PVAP13_5NG059200</name>
</gene>
<dbReference type="PROSITE" id="PS50966">
    <property type="entry name" value="ZF_SWIM"/>
    <property type="match status" value="1"/>
</dbReference>
<dbReference type="PANTHER" id="PTHR47718:SF2">
    <property type="entry name" value="PROTEIN FAR1-RELATED SEQUENCE 5-LIKE"/>
    <property type="match status" value="1"/>
</dbReference>
<evidence type="ECO:0000313" key="7">
    <source>
        <dbReference type="EMBL" id="KAG2590484.1"/>
    </source>
</evidence>
<organism evidence="7 8">
    <name type="scientific">Panicum virgatum</name>
    <name type="common">Blackwell switchgrass</name>
    <dbReference type="NCBI Taxonomy" id="38727"/>
    <lineage>
        <taxon>Eukaryota</taxon>
        <taxon>Viridiplantae</taxon>
        <taxon>Streptophyta</taxon>
        <taxon>Embryophyta</taxon>
        <taxon>Tracheophyta</taxon>
        <taxon>Spermatophyta</taxon>
        <taxon>Magnoliopsida</taxon>
        <taxon>Liliopsida</taxon>
        <taxon>Poales</taxon>
        <taxon>Poaceae</taxon>
        <taxon>PACMAD clade</taxon>
        <taxon>Panicoideae</taxon>
        <taxon>Panicodae</taxon>
        <taxon>Paniceae</taxon>
        <taxon>Panicinae</taxon>
        <taxon>Panicum</taxon>
        <taxon>Panicum sect. Hiantes</taxon>
    </lineage>
</organism>
<evidence type="ECO:0000256" key="4">
    <source>
        <dbReference type="PROSITE-ProRule" id="PRU00325"/>
    </source>
</evidence>
<evidence type="ECO:0000259" key="6">
    <source>
        <dbReference type="PROSITE" id="PS50966"/>
    </source>
</evidence>
<reference evidence="7" key="1">
    <citation type="submission" date="2020-05" db="EMBL/GenBank/DDBJ databases">
        <title>WGS assembly of Panicum virgatum.</title>
        <authorList>
            <person name="Lovell J.T."/>
            <person name="Jenkins J."/>
            <person name="Shu S."/>
            <person name="Juenger T.E."/>
            <person name="Schmutz J."/>
        </authorList>
    </citation>
    <scope>NUCLEOTIDE SEQUENCE</scope>
    <source>
        <strain evidence="7">AP13</strain>
    </source>
</reference>
<keyword evidence="1" id="KW-0479">Metal-binding</keyword>
<dbReference type="InterPro" id="IPR006564">
    <property type="entry name" value="Znf_PMZ"/>
</dbReference>
<keyword evidence="3" id="KW-0862">Zinc</keyword>
<evidence type="ECO:0000256" key="2">
    <source>
        <dbReference type="ARBA" id="ARBA00022771"/>
    </source>
</evidence>
<dbReference type="InterPro" id="IPR007527">
    <property type="entry name" value="Znf_SWIM"/>
</dbReference>
<keyword evidence="2 4" id="KW-0863">Zinc-finger</keyword>
<proteinExistence type="predicted"/>
<dbReference type="SMART" id="SM00575">
    <property type="entry name" value="ZnF_PMZ"/>
    <property type="match status" value="1"/>
</dbReference>
<evidence type="ECO:0000313" key="8">
    <source>
        <dbReference type="Proteomes" id="UP000823388"/>
    </source>
</evidence>
<dbReference type="AlphaFoldDB" id="A0A8T0RYB4"/>
<sequence>MRSKVHKQTWLDSIYKVKEKWAECYMRDVFNLGVRSTQLSESFNNALKNHLKSDFDIIRFLKHFERSVQDKRDKELESEFEARKNLPRRLMCTPMLVQASQVYILVIFEAFQSEYERSVVACARALDGEHKYAVAVGNFLGEVNSELEYTVIGDPLNQKTSCSCRLFERAGILCAHGLKVLDLMNIKKLSPHYILKRWTREARNENIQDRQGRNVVANPKLEAQLRYKFMSHKFHNLAQKVAHSPECCVVLENALDCLCTQLEEKLNVLSAGGTNELREDKENVNPNAQERDDLLSAAQLKKKEVQSKKSRRTKTWIDKLRKGKCKNPKSAIPTKKRCKETKEK</sequence>
<protein>
    <recommendedName>
        <fullName evidence="6">SWIM-type domain-containing protein</fullName>
    </recommendedName>
</protein>